<evidence type="ECO:0000256" key="1">
    <source>
        <dbReference type="ARBA" id="ARBA00022676"/>
    </source>
</evidence>
<dbReference type="InterPro" id="IPR028098">
    <property type="entry name" value="Glyco_trans_4-like_N"/>
</dbReference>
<dbReference type="SUPFAM" id="SSF53756">
    <property type="entry name" value="UDP-Glycosyltransferase/glycogen phosphorylase"/>
    <property type="match status" value="1"/>
</dbReference>
<keyword evidence="7" id="KW-1185">Reference proteome</keyword>
<dbReference type="EMBL" id="QKNV01000441">
    <property type="protein sequence ID" value="PZA19088.1"/>
    <property type="molecule type" value="Genomic_DNA"/>
</dbReference>
<evidence type="ECO:0000313" key="6">
    <source>
        <dbReference type="EMBL" id="PZA19088.1"/>
    </source>
</evidence>
<evidence type="ECO:0000313" key="8">
    <source>
        <dbReference type="Proteomes" id="UP000580718"/>
    </source>
</evidence>
<evidence type="ECO:0000259" key="4">
    <source>
        <dbReference type="Pfam" id="PF13439"/>
    </source>
</evidence>
<dbReference type="Proteomes" id="UP000247602">
    <property type="component" value="Unassembled WGS sequence"/>
</dbReference>
<dbReference type="AlphaFoldDB" id="A0A323VFK8"/>
<dbReference type="GO" id="GO:0043750">
    <property type="term" value="F:phosphatidylinositol alpha-mannosyltransferase activity"/>
    <property type="evidence" value="ECO:0007669"/>
    <property type="project" value="UniProtKB-EC"/>
</dbReference>
<evidence type="ECO:0000256" key="3">
    <source>
        <dbReference type="SAM" id="MobiDB-lite"/>
    </source>
</evidence>
<dbReference type="EMBL" id="JACIBU010000001">
    <property type="protein sequence ID" value="MBB3675527.1"/>
    <property type="molecule type" value="Genomic_DNA"/>
</dbReference>
<dbReference type="PANTHER" id="PTHR45947:SF3">
    <property type="entry name" value="SULFOQUINOVOSYL TRANSFERASE SQD2"/>
    <property type="match status" value="1"/>
</dbReference>
<dbReference type="OrthoDB" id="5240531at2"/>
<keyword evidence="1 6" id="KW-0328">Glycosyltransferase</keyword>
<protein>
    <submittedName>
        <fullName evidence="6">Alpha-(1-2)-phosphatidylinositol mannosyltransferase</fullName>
    </submittedName>
    <submittedName>
        <fullName evidence="5">Phosphatidylinositol alpha-mannosyltransferase</fullName>
        <ecNumber evidence="5">2.4.1.345</ecNumber>
    </submittedName>
</protein>
<dbReference type="Gene3D" id="3.40.50.2000">
    <property type="entry name" value="Glycogen Phosphorylase B"/>
    <property type="match status" value="2"/>
</dbReference>
<evidence type="ECO:0000256" key="2">
    <source>
        <dbReference type="ARBA" id="ARBA00022679"/>
    </source>
</evidence>
<name>A0A323VFK8_9ACTN</name>
<feature type="region of interest" description="Disordered" evidence="3">
    <location>
        <begin position="381"/>
        <end position="409"/>
    </location>
</feature>
<gene>
    <name evidence="6" type="ORF">DMO24_22605</name>
    <name evidence="5" type="ORF">FHX36_001262</name>
</gene>
<evidence type="ECO:0000313" key="5">
    <source>
        <dbReference type="EMBL" id="MBB3675527.1"/>
    </source>
</evidence>
<dbReference type="Pfam" id="PF13692">
    <property type="entry name" value="Glyco_trans_1_4"/>
    <property type="match status" value="1"/>
</dbReference>
<organism evidence="6 7">
    <name type="scientific">Modestobacter versicolor</name>
    <dbReference type="NCBI Taxonomy" id="429133"/>
    <lineage>
        <taxon>Bacteria</taxon>
        <taxon>Bacillati</taxon>
        <taxon>Actinomycetota</taxon>
        <taxon>Actinomycetes</taxon>
        <taxon>Geodermatophilales</taxon>
        <taxon>Geodermatophilaceae</taxon>
        <taxon>Modestobacter</taxon>
    </lineage>
</organism>
<dbReference type="Pfam" id="PF13439">
    <property type="entry name" value="Glyco_transf_4"/>
    <property type="match status" value="1"/>
</dbReference>
<evidence type="ECO:0000313" key="7">
    <source>
        <dbReference type="Proteomes" id="UP000247602"/>
    </source>
</evidence>
<proteinExistence type="predicted"/>
<comment type="caution">
    <text evidence="6">The sequence shown here is derived from an EMBL/GenBank/DDBJ whole genome shotgun (WGS) entry which is preliminary data.</text>
</comment>
<dbReference type="InterPro" id="IPR050194">
    <property type="entry name" value="Glycosyltransferase_grp1"/>
</dbReference>
<dbReference type="EC" id="2.4.1.345" evidence="5"/>
<dbReference type="RefSeq" id="WP_110554370.1">
    <property type="nucleotide sequence ID" value="NZ_JACIBU010000001.1"/>
</dbReference>
<keyword evidence="2 6" id="KW-0808">Transferase</keyword>
<dbReference type="PANTHER" id="PTHR45947">
    <property type="entry name" value="SULFOQUINOVOSYL TRANSFERASE SQD2"/>
    <property type="match status" value="1"/>
</dbReference>
<accession>A0A323VFK8</accession>
<reference evidence="5 8" key="2">
    <citation type="submission" date="2020-08" db="EMBL/GenBank/DDBJ databases">
        <title>Sequencing the genomes of 1000 actinobacteria strains.</title>
        <authorList>
            <person name="Klenk H.-P."/>
        </authorList>
    </citation>
    <scope>NUCLEOTIDE SEQUENCE [LARGE SCALE GENOMIC DNA]</scope>
    <source>
        <strain evidence="5 8">DSM 16678</strain>
    </source>
</reference>
<dbReference type="CDD" id="cd03801">
    <property type="entry name" value="GT4_PimA-like"/>
    <property type="match status" value="1"/>
</dbReference>
<reference evidence="6 7" key="1">
    <citation type="submission" date="2018-06" db="EMBL/GenBank/DDBJ databases">
        <title>Draft genome sequence of Modestobacter versicolor CP153-2.</title>
        <authorList>
            <person name="Gundlapally S.R."/>
        </authorList>
    </citation>
    <scope>NUCLEOTIDE SEQUENCE [LARGE SCALE GENOMIC DNA]</scope>
    <source>
        <strain evidence="6 7">CP153-2</strain>
    </source>
</reference>
<sequence>MRIGLVCPYQWDVPGGVQYHVRDLAETLRGMGHHVEVLTPAEHEENLPAEHVTWAGRAVPVPYNGSMASFQFGLVSAARVRRWLREGAFDVVHVHEPAPPSASLLVCIIAKGPIVATFHAATTRSKFLAAWGPWVRPWLEKISGRIAVSDFARRVQVEHLGGDAVVIPNGVHVPAFAEGPPLPGHARGSDVPTIGFLGRYDEPRKGLPVLLDAMREVVRAHPRARLLVAGRGDPEEFAELVGEDLAPHVTLLGELAEPEKAAFLRSVDVYCAPNLMGESFGVILLEAMAAGAPVVASDLDAFGRVLADGTAGVLVPRGDVAALATALSGLLAEPARRAELAAAGRREVAAYDWSVVARRILAVYETVAPTGGIGVTASSDDDAALLGGPPPPGEAGAATAGPFRRRVRR</sequence>
<dbReference type="Proteomes" id="UP000580718">
    <property type="component" value="Unassembled WGS sequence"/>
</dbReference>
<feature type="domain" description="Glycosyltransferase subfamily 4-like N-terminal" evidence="4">
    <location>
        <begin position="14"/>
        <end position="172"/>
    </location>
</feature>
<dbReference type="GO" id="GO:1901137">
    <property type="term" value="P:carbohydrate derivative biosynthetic process"/>
    <property type="evidence" value="ECO:0007669"/>
    <property type="project" value="UniProtKB-ARBA"/>
</dbReference>